<sequence>MCPPADNVAKQLDNLSKNTVGPLGDEPKTGDTLQEIGPGDNTLTKKSITDSELKEKTQTGWTSYQRYWNAGDLNDLEAAVQKFQEVVELTPKSNPHGPLWLTNLAVALRNRYQRLGDPRDLEAALQGHQEAVKLAPADNLGRVVWLQELAVSLRIRYQKSGDLKDLESTLQGHQDIVDSTPADHPDRAERLQNLAISLTDRFERLGDIKDLEAALHRNQAVVDLTPADHPHRGSRLQNYAASLTHRYHRLGELKDLEAALRGNQETIGIGGWEVSRIWRPHCRDTKMQWTLPHPITLTGQNGYTILLLGELKDLEAALQGHQEAVDLTPEDHPNRARQLQMLAASFIDRYDRFRKLKDLEVALQGHQEAVKLTPVDHPDRASRLQHLAVSFTNRHWRLGDLQDLEAAVKRFQEVVELTPPDHPDRAERLHYLAASFRARYQRLGKMKDLEAALRGHQEAVRLTPEDHPDWVGRMHNLAISWTDQYQRLGELKDLEAAVQGHQEVVRLTPADNPARAGSLYNLGISLAHRYRRLGDFKDLEGAIRRFHEAVELTPEDHPNKGRWLKTLASSFTDRYERLGDLRDLDAALQGNHKALALLPEDHPNRADQLKLLALSFTYRFHRLGELKDLEAALQLSQEAVDSTPENHPHRMGCLQHLAISFLDRYRRLGDPKDLEAAMQGHQEVEGLTLADDPSKARQLQNLAVCLANRYQKFQDPEDLKLVHSHYSKSFRTQAHDDPESMWRAALYWVSFSKRYQPVYCPTAYSAAFSILPEILWIGNIIPVRQDAIRRLNVGNTTAAAMRTCITLNDLVSAVQLIEQGLATTFQRLLQLKPDFDVLPLDQGDQLRKLSHELYSGTNNNLSRIAYQRGELLREIRKQPDLEHFLLPQPYQVLRCVSQEGPVVILNSDEDGCDGVIILDTAPDPVHVALPNVSMDSLKFQKNALKELLNHCNVRTRGESVSTRLFGHREGFRSRTIEEHFTDLLSWLWNNVVEHVYHILASYGIHNGRLWWLPSGSFTGLPLHACPPTDQFIHSYTATLGLLLEARAKGSLNNQCKVGVVGVTHTGLHGANYLKGVKQEVEKICSIIKDNHLQCLEGEQATPAAVQNQLQNCSWVHLACHGTQDLIEPIKSRLLLYDGVLEIETILQMPLSNAEFVFLAACQTAMGDTTLANESFHLGGAFIAEGFRGAVGTLWSMNDQDGPIVAETIYSHLFRDGRQRQTSDTAEALQVAVNKLKADKVPYQRWIPFIHMGI</sequence>
<dbReference type="InterPro" id="IPR011990">
    <property type="entry name" value="TPR-like_helical_dom_sf"/>
</dbReference>
<dbReference type="Proteomes" id="UP001215280">
    <property type="component" value="Unassembled WGS sequence"/>
</dbReference>
<gene>
    <name evidence="3" type="ORF">DFH07DRAFT_989105</name>
</gene>
<organism evidence="3 4">
    <name type="scientific">Mycena maculata</name>
    <dbReference type="NCBI Taxonomy" id="230809"/>
    <lineage>
        <taxon>Eukaryota</taxon>
        <taxon>Fungi</taxon>
        <taxon>Dikarya</taxon>
        <taxon>Basidiomycota</taxon>
        <taxon>Agaricomycotina</taxon>
        <taxon>Agaricomycetes</taxon>
        <taxon>Agaricomycetidae</taxon>
        <taxon>Agaricales</taxon>
        <taxon>Marasmiineae</taxon>
        <taxon>Mycenaceae</taxon>
        <taxon>Mycena</taxon>
    </lineage>
</organism>
<feature type="domain" description="CHAT" evidence="2">
    <location>
        <begin position="982"/>
        <end position="1252"/>
    </location>
</feature>
<reference evidence="3" key="1">
    <citation type="submission" date="2023-03" db="EMBL/GenBank/DDBJ databases">
        <title>Massive genome expansion in bonnet fungi (Mycena s.s.) driven by repeated elements and novel gene families across ecological guilds.</title>
        <authorList>
            <consortium name="Lawrence Berkeley National Laboratory"/>
            <person name="Harder C.B."/>
            <person name="Miyauchi S."/>
            <person name="Viragh M."/>
            <person name="Kuo A."/>
            <person name="Thoen E."/>
            <person name="Andreopoulos B."/>
            <person name="Lu D."/>
            <person name="Skrede I."/>
            <person name="Drula E."/>
            <person name="Henrissat B."/>
            <person name="Morin E."/>
            <person name="Kohler A."/>
            <person name="Barry K."/>
            <person name="LaButti K."/>
            <person name="Morin E."/>
            <person name="Salamov A."/>
            <person name="Lipzen A."/>
            <person name="Mereny Z."/>
            <person name="Hegedus B."/>
            <person name="Baldrian P."/>
            <person name="Stursova M."/>
            <person name="Weitz H."/>
            <person name="Taylor A."/>
            <person name="Grigoriev I.V."/>
            <person name="Nagy L.G."/>
            <person name="Martin F."/>
            <person name="Kauserud H."/>
        </authorList>
    </citation>
    <scope>NUCLEOTIDE SEQUENCE</scope>
    <source>
        <strain evidence="3">CBHHK188m</strain>
    </source>
</reference>
<dbReference type="SUPFAM" id="SSF48452">
    <property type="entry name" value="TPR-like"/>
    <property type="match status" value="1"/>
</dbReference>
<evidence type="ECO:0000313" key="4">
    <source>
        <dbReference type="Proteomes" id="UP001215280"/>
    </source>
</evidence>
<accession>A0AAD7I3B0</accession>
<dbReference type="AlphaFoldDB" id="A0AAD7I3B0"/>
<feature type="region of interest" description="Disordered" evidence="1">
    <location>
        <begin position="12"/>
        <end position="45"/>
    </location>
</feature>
<dbReference type="EMBL" id="JARJLG010000163">
    <property type="protein sequence ID" value="KAJ7734181.1"/>
    <property type="molecule type" value="Genomic_DNA"/>
</dbReference>
<dbReference type="PANTHER" id="PTHR19959">
    <property type="entry name" value="KINESIN LIGHT CHAIN"/>
    <property type="match status" value="1"/>
</dbReference>
<protein>
    <submittedName>
        <fullName evidence="3">CHAT domain-containing protein</fullName>
    </submittedName>
</protein>
<dbReference type="InterPro" id="IPR024983">
    <property type="entry name" value="CHAT_dom"/>
</dbReference>
<evidence type="ECO:0000256" key="1">
    <source>
        <dbReference type="SAM" id="MobiDB-lite"/>
    </source>
</evidence>
<proteinExistence type="predicted"/>
<dbReference type="PANTHER" id="PTHR19959:SF119">
    <property type="entry name" value="FUNGAL LIPASE-LIKE DOMAIN-CONTAINING PROTEIN"/>
    <property type="match status" value="1"/>
</dbReference>
<dbReference type="Pfam" id="PF12770">
    <property type="entry name" value="CHAT"/>
    <property type="match status" value="1"/>
</dbReference>
<name>A0AAD7I3B0_9AGAR</name>
<comment type="caution">
    <text evidence="3">The sequence shown here is derived from an EMBL/GenBank/DDBJ whole genome shotgun (WGS) entry which is preliminary data.</text>
</comment>
<keyword evidence="4" id="KW-1185">Reference proteome</keyword>
<evidence type="ECO:0000313" key="3">
    <source>
        <dbReference type="EMBL" id="KAJ7734181.1"/>
    </source>
</evidence>
<evidence type="ECO:0000259" key="2">
    <source>
        <dbReference type="Pfam" id="PF12770"/>
    </source>
</evidence>
<dbReference type="Gene3D" id="1.25.40.10">
    <property type="entry name" value="Tetratricopeptide repeat domain"/>
    <property type="match status" value="4"/>
</dbReference>